<accession>A0AAE7NNG1</accession>
<name>A0AAE7NNG1_9BRAD</name>
<evidence type="ECO:0000313" key="2">
    <source>
        <dbReference type="Proteomes" id="UP000594015"/>
    </source>
</evidence>
<organism evidence="1 2">
    <name type="scientific">Bradyrhizobium arachidis</name>
    <dbReference type="NCBI Taxonomy" id="858423"/>
    <lineage>
        <taxon>Bacteria</taxon>
        <taxon>Pseudomonadati</taxon>
        <taxon>Pseudomonadota</taxon>
        <taxon>Alphaproteobacteria</taxon>
        <taxon>Hyphomicrobiales</taxon>
        <taxon>Nitrobacteraceae</taxon>
        <taxon>Bradyrhizobium</taxon>
    </lineage>
</organism>
<dbReference type="KEGG" id="barh:WN72_09810"/>
<evidence type="ECO:0000313" key="1">
    <source>
        <dbReference type="EMBL" id="QOZ66630.1"/>
    </source>
</evidence>
<reference evidence="1 2" key="1">
    <citation type="submission" date="2018-06" db="EMBL/GenBank/DDBJ databases">
        <title>Comparative genomics of Bradyrhizobium nodulating Arachidis hypogaea.</title>
        <authorList>
            <person name="Li Y."/>
        </authorList>
    </citation>
    <scope>NUCLEOTIDE SEQUENCE [LARGE SCALE GENOMIC DNA]</scope>
    <source>
        <strain evidence="1 2">CCBAU 051107</strain>
    </source>
</reference>
<proteinExistence type="predicted"/>
<dbReference type="Proteomes" id="UP000594015">
    <property type="component" value="Chromosome"/>
</dbReference>
<sequence length="85" mass="9583">MLGKRAMRPRQQQLTSKGTFVVIATEGTSQAYWPFNNCPRGAMVRARVVRRMRSPWALRDHLGCLQRDGVTRDGDAATLVPPCRN</sequence>
<protein>
    <submittedName>
        <fullName evidence="1">Uncharacterized protein</fullName>
    </submittedName>
</protein>
<dbReference type="AlphaFoldDB" id="A0AAE7NNG1"/>
<dbReference type="EMBL" id="CP030050">
    <property type="protein sequence ID" value="QOZ66630.1"/>
    <property type="molecule type" value="Genomic_DNA"/>
</dbReference>
<gene>
    <name evidence="1" type="ORF">WN72_09810</name>
</gene>